<dbReference type="EMBL" id="CAUZMB010000006">
    <property type="protein sequence ID" value="CAK1246178.1"/>
    <property type="molecule type" value="Genomic_DNA"/>
</dbReference>
<name>A0ABM9MWZ2_9LACO</name>
<proteinExistence type="predicted"/>
<keyword evidence="2" id="KW-1185">Reference proteome</keyword>
<evidence type="ECO:0000313" key="2">
    <source>
        <dbReference type="Proteomes" id="UP001314166"/>
    </source>
</evidence>
<comment type="caution">
    <text evidence="1">The sequence shown here is derived from an EMBL/GenBank/DDBJ whole genome shotgun (WGS) entry which is preliminary data.</text>
</comment>
<gene>
    <name evidence="1" type="ORF">R55214_HHFBAMCI_01060</name>
</gene>
<organism evidence="1 2">
    <name type="scientific">Fructobacillus evanidus</name>
    <dbReference type="NCBI Taxonomy" id="3064281"/>
    <lineage>
        <taxon>Bacteria</taxon>
        <taxon>Bacillati</taxon>
        <taxon>Bacillota</taxon>
        <taxon>Bacilli</taxon>
        <taxon>Lactobacillales</taxon>
        <taxon>Lactobacillaceae</taxon>
        <taxon>Fructobacillus</taxon>
    </lineage>
</organism>
<dbReference type="Proteomes" id="UP001314166">
    <property type="component" value="Unassembled WGS sequence"/>
</dbReference>
<sequence>MTGEKRNIVSIGTRPEIGLPKDWAKRLRYYHFLEIGYNVVNLYRLSIEQTLPIEGPVKTNIVLRNVAGEFLFREPITVATIQNHDELYRCVQHCVRFYDGQKYFVASDNAINLNRILELPIKNHEVLTRLFSDGANLAEEINKLFLEEYDEYFRHMEDY</sequence>
<evidence type="ECO:0000313" key="1">
    <source>
        <dbReference type="EMBL" id="CAK1246178.1"/>
    </source>
</evidence>
<reference evidence="1 2" key="1">
    <citation type="submission" date="2023-10" db="EMBL/GenBank/DDBJ databases">
        <authorList>
            <person name="Botero Cardona J."/>
        </authorList>
    </citation>
    <scope>NUCLEOTIDE SEQUENCE [LARGE SCALE GENOMIC DNA]</scope>
    <source>
        <strain evidence="1 2">R-55214</strain>
    </source>
</reference>
<dbReference type="RefSeq" id="WP_338343759.1">
    <property type="nucleotide sequence ID" value="NZ_CAUZLH010000003.1"/>
</dbReference>
<protein>
    <submittedName>
        <fullName evidence="1">Uncharacterized protein</fullName>
    </submittedName>
</protein>
<accession>A0ABM9MWZ2</accession>